<keyword evidence="7" id="KW-1185">Reference proteome</keyword>
<comment type="function">
    <text evidence="3">Flagellin is the subunit protein which polymerizes to form the filaments of bacterial flagella.</text>
</comment>
<keyword evidence="2 3" id="KW-0975">Bacterial flagellum</keyword>
<name>A0ABT3GU77_9RHOB</name>
<dbReference type="PANTHER" id="PTHR42792">
    <property type="entry name" value="FLAGELLIN"/>
    <property type="match status" value="1"/>
</dbReference>
<keyword evidence="6" id="KW-0966">Cell projection</keyword>
<sequence>MSSILTNNTAMVALQTLKTINANMSQTQNEISTGKSVSTARQNSAIWSISKTMESDVKGFKGIADSLALGSSTIAVARSASEQITDLLTEIKGKVVAAQEENVDREKIQTDVTALRSQISSIVGAAQFNGLNLLSNREGGATVAQIVGNTGAGAGIKGSGSVSILSSLDRNSSGSVSASNIAVSKADLGTQAGSVGAGTDLAATAMTGAGAIAAAATATMTVVGDTTTLARGGNRVLAGDSYAIGGLTGITNPVRYIARDGDTVSDISAALVDRLNFEAASAGVAITASTDGTGAVSITNNTTASITTTSTLATGGTAGGGMEILSSLDVSSEEGASAALSAIEGLTQTAIRAAADFGSAQGRIDIQSEYVNSLMSSLKSGIGSLVDADMEETSARLQALQVQQQLGIQALSIANQAPQNILALFR</sequence>
<comment type="similarity">
    <text evidence="1 3">Belongs to the bacterial flagellin family.</text>
</comment>
<evidence type="ECO:0000256" key="2">
    <source>
        <dbReference type="ARBA" id="ARBA00023143"/>
    </source>
</evidence>
<feature type="domain" description="Flagellin N-terminal" evidence="4">
    <location>
        <begin position="4"/>
        <end position="136"/>
    </location>
</feature>
<accession>A0ABT3GU77</accession>
<dbReference type="Gene3D" id="1.20.1330.10">
    <property type="entry name" value="f41 fragment of flagellin, N-terminal domain"/>
    <property type="match status" value="2"/>
</dbReference>
<organism evidence="6 7">
    <name type="scientific">Pararhodobacter zhoushanensis</name>
    <dbReference type="NCBI Taxonomy" id="2479545"/>
    <lineage>
        <taxon>Bacteria</taxon>
        <taxon>Pseudomonadati</taxon>
        <taxon>Pseudomonadota</taxon>
        <taxon>Alphaproteobacteria</taxon>
        <taxon>Rhodobacterales</taxon>
        <taxon>Paracoccaceae</taxon>
        <taxon>Pararhodobacter</taxon>
    </lineage>
</organism>
<protein>
    <recommendedName>
        <fullName evidence="3">Flagellin</fullName>
    </recommendedName>
</protein>
<keyword evidence="6" id="KW-0282">Flagellum</keyword>
<evidence type="ECO:0000256" key="1">
    <source>
        <dbReference type="ARBA" id="ARBA00005709"/>
    </source>
</evidence>
<dbReference type="InterPro" id="IPR001029">
    <property type="entry name" value="Flagellin_N"/>
</dbReference>
<evidence type="ECO:0000313" key="7">
    <source>
        <dbReference type="Proteomes" id="UP001208938"/>
    </source>
</evidence>
<dbReference type="Pfam" id="PF00669">
    <property type="entry name" value="Flagellin_N"/>
    <property type="match status" value="1"/>
</dbReference>
<evidence type="ECO:0000259" key="5">
    <source>
        <dbReference type="Pfam" id="PF00700"/>
    </source>
</evidence>
<keyword evidence="3" id="KW-0964">Secreted</keyword>
<dbReference type="Pfam" id="PF00700">
    <property type="entry name" value="Flagellin_C"/>
    <property type="match status" value="1"/>
</dbReference>
<evidence type="ECO:0000256" key="3">
    <source>
        <dbReference type="RuleBase" id="RU362073"/>
    </source>
</evidence>
<reference evidence="6 7" key="1">
    <citation type="submission" date="2022-10" db="EMBL/GenBank/DDBJ databases">
        <title>Pararhodobacter sp. nov., isolated from marine algae.</title>
        <authorList>
            <person name="Choi B.J."/>
            <person name="Kim J.M."/>
            <person name="Lee J.K."/>
            <person name="Choi D.G."/>
            <person name="Jeon C.O."/>
        </authorList>
    </citation>
    <scope>NUCLEOTIDE SEQUENCE [LARGE SCALE GENOMIC DNA]</scope>
    <source>
        <strain evidence="6 7">ZQ420</strain>
    </source>
</reference>
<gene>
    <name evidence="6" type="ORF">OKW52_02055</name>
</gene>
<comment type="caution">
    <text evidence="6">The sequence shown here is derived from an EMBL/GenBank/DDBJ whole genome shotgun (WGS) entry which is preliminary data.</text>
</comment>
<dbReference type="RefSeq" id="WP_264504231.1">
    <property type="nucleotide sequence ID" value="NZ_JAPDFL010000001.1"/>
</dbReference>
<dbReference type="InterPro" id="IPR046358">
    <property type="entry name" value="Flagellin_C"/>
</dbReference>
<keyword evidence="6" id="KW-0969">Cilium</keyword>
<dbReference type="InterPro" id="IPR001492">
    <property type="entry name" value="Flagellin"/>
</dbReference>
<dbReference type="PANTHER" id="PTHR42792:SF2">
    <property type="entry name" value="FLAGELLIN"/>
    <property type="match status" value="1"/>
</dbReference>
<proteinExistence type="inferred from homology"/>
<dbReference type="SUPFAM" id="SSF64518">
    <property type="entry name" value="Phase 1 flagellin"/>
    <property type="match status" value="1"/>
</dbReference>
<dbReference type="EMBL" id="JAPDFL010000001">
    <property type="protein sequence ID" value="MCW1931081.1"/>
    <property type="molecule type" value="Genomic_DNA"/>
</dbReference>
<dbReference type="Proteomes" id="UP001208938">
    <property type="component" value="Unassembled WGS sequence"/>
</dbReference>
<evidence type="ECO:0000313" key="6">
    <source>
        <dbReference type="EMBL" id="MCW1931081.1"/>
    </source>
</evidence>
<feature type="domain" description="Flagellin C-terminal" evidence="5">
    <location>
        <begin position="343"/>
        <end position="425"/>
    </location>
</feature>
<evidence type="ECO:0000259" key="4">
    <source>
        <dbReference type="Pfam" id="PF00669"/>
    </source>
</evidence>
<comment type="subcellular location">
    <subcellularLocation>
        <location evidence="3">Secreted</location>
    </subcellularLocation>
    <subcellularLocation>
        <location evidence="3">Bacterial flagellum</location>
    </subcellularLocation>
</comment>